<evidence type="ECO:0000313" key="2">
    <source>
        <dbReference type="Proteomes" id="UP000499080"/>
    </source>
</evidence>
<dbReference type="OrthoDB" id="5326588at2759"/>
<proteinExistence type="predicted"/>
<gene>
    <name evidence="1" type="ORF">AVEN_108798_1</name>
</gene>
<dbReference type="EMBL" id="BGPR01000178">
    <property type="protein sequence ID" value="GBM02243.1"/>
    <property type="molecule type" value="Genomic_DNA"/>
</dbReference>
<evidence type="ECO:0000313" key="1">
    <source>
        <dbReference type="EMBL" id="GBM02243.1"/>
    </source>
</evidence>
<accession>A0A4Y2CD24</accession>
<comment type="caution">
    <text evidence="1">The sequence shown here is derived from an EMBL/GenBank/DDBJ whole genome shotgun (WGS) entry which is preliminary data.</text>
</comment>
<organism evidence="1 2">
    <name type="scientific">Araneus ventricosus</name>
    <name type="common">Orbweaver spider</name>
    <name type="synonym">Epeira ventricosa</name>
    <dbReference type="NCBI Taxonomy" id="182803"/>
    <lineage>
        <taxon>Eukaryota</taxon>
        <taxon>Metazoa</taxon>
        <taxon>Ecdysozoa</taxon>
        <taxon>Arthropoda</taxon>
        <taxon>Chelicerata</taxon>
        <taxon>Arachnida</taxon>
        <taxon>Araneae</taxon>
        <taxon>Araneomorphae</taxon>
        <taxon>Entelegynae</taxon>
        <taxon>Araneoidea</taxon>
        <taxon>Araneidae</taxon>
        <taxon>Araneus</taxon>
    </lineage>
</organism>
<protein>
    <submittedName>
        <fullName evidence="1">Uncharacterized protein</fullName>
    </submittedName>
</protein>
<dbReference type="AlphaFoldDB" id="A0A4Y2CD24"/>
<reference evidence="1 2" key="1">
    <citation type="journal article" date="2019" name="Sci. Rep.">
        <title>Orb-weaving spider Araneus ventricosus genome elucidates the spidroin gene catalogue.</title>
        <authorList>
            <person name="Kono N."/>
            <person name="Nakamura H."/>
            <person name="Ohtoshi R."/>
            <person name="Moran D.A.P."/>
            <person name="Shinohara A."/>
            <person name="Yoshida Y."/>
            <person name="Fujiwara M."/>
            <person name="Mori M."/>
            <person name="Tomita M."/>
            <person name="Arakawa K."/>
        </authorList>
    </citation>
    <scope>NUCLEOTIDE SEQUENCE [LARGE SCALE GENOMIC DNA]</scope>
</reference>
<dbReference type="Proteomes" id="UP000499080">
    <property type="component" value="Unassembled WGS sequence"/>
</dbReference>
<sequence>MENRFPAMLVLWLGREFYRDKYGITSSSQAWTPDLGTKVGDKFGDLGNKFGYLGEKSIIPENATLFSISLLGKKIRLNVLGTGSELASITC</sequence>
<keyword evidence="2" id="KW-1185">Reference proteome</keyword>
<name>A0A4Y2CD24_ARAVE</name>